<dbReference type="EMBL" id="FCNZ02000014">
    <property type="protein sequence ID" value="SAL64601.1"/>
    <property type="molecule type" value="Genomic_DNA"/>
</dbReference>
<dbReference type="GO" id="GO:0030170">
    <property type="term" value="F:pyridoxal phosphate binding"/>
    <property type="evidence" value="ECO:0007669"/>
    <property type="project" value="TreeGrafter"/>
</dbReference>
<dbReference type="AlphaFoldDB" id="A0A158J8G0"/>
<dbReference type="InterPro" id="IPR000653">
    <property type="entry name" value="DegT/StrS_aminotransferase"/>
</dbReference>
<dbReference type="Gene3D" id="3.40.640.10">
    <property type="entry name" value="Type I PLP-dependent aspartate aminotransferase-like (Major domain)"/>
    <property type="match status" value="1"/>
</dbReference>
<dbReference type="InterPro" id="IPR015421">
    <property type="entry name" value="PyrdxlP-dep_Trfase_major"/>
</dbReference>
<protein>
    <submittedName>
        <fullName evidence="5">Lipopolysaccharide biosynthesis protein</fullName>
    </submittedName>
</protein>
<dbReference type="FunFam" id="3.40.640.10:FF:000079">
    <property type="entry name" value="LPS biosynthesis protein"/>
    <property type="match status" value="1"/>
</dbReference>
<organism evidence="5 6">
    <name type="scientific">Caballeronia telluris</name>
    <dbReference type="NCBI Taxonomy" id="326475"/>
    <lineage>
        <taxon>Bacteria</taxon>
        <taxon>Pseudomonadati</taxon>
        <taxon>Pseudomonadota</taxon>
        <taxon>Betaproteobacteria</taxon>
        <taxon>Burkholderiales</taxon>
        <taxon>Burkholderiaceae</taxon>
        <taxon>Caballeronia</taxon>
    </lineage>
</organism>
<reference evidence="5" key="1">
    <citation type="submission" date="2016-01" db="EMBL/GenBank/DDBJ databases">
        <authorList>
            <person name="Peeters Charlotte."/>
        </authorList>
    </citation>
    <scope>NUCLEOTIDE SEQUENCE</scope>
    <source>
        <strain evidence="5">LMG 22936</strain>
    </source>
</reference>
<comment type="caution">
    <text evidence="5">The sequence shown here is derived from an EMBL/GenBank/DDBJ whole genome shotgun (WGS) entry which is preliminary data.</text>
</comment>
<sequence length="437" mass="48458">MSQEALRREILALVEQYAQRATAPAPFLPGLTAVPPSGKVIGAAELKNMVEASLDGWLTTGRFNDEFEARLAKVLGVRHVLTVNSGSSANLVAFSALTSPRLGERAIRQGDEVIGVAAGFPTTVNPILQFGAVPVFVDVDLATYNIDADLIEAAITPKTKAIMLAHTLGNPFNLEAITALCRKYNLWLIEDCCDALGATYNEQKVGTFGDIGTLSFYPAHHITMGEGGAVFTSNDELKRIAESFRDWGRDCYCAPGKDNTCNKRFCWQLGDLPEGYDHKYTYSHLGYNLKITDMQAACALAQLDRLDDFIAARRRNFSFLRERLRNCADFLILPEPTPNSDPSWFGFPITLRENAPVSRNDLLSYLEQNRIGTRLLFAGNLTKQPYMKGRNYRVASVLDNTDTIMHRTFWIGVYPGLSETMLEFAASRIEQFLGVAF</sequence>
<dbReference type="STRING" id="326475.AWB66_03919"/>
<keyword evidence="2 4" id="KW-0663">Pyridoxal phosphate</keyword>
<dbReference type="CDD" id="cd00616">
    <property type="entry name" value="AHBA_syn"/>
    <property type="match status" value="1"/>
</dbReference>
<dbReference type="Proteomes" id="UP000054717">
    <property type="component" value="Unassembled WGS sequence"/>
</dbReference>
<dbReference type="NCBIfam" id="NF011936">
    <property type="entry name" value="PRK15407.1"/>
    <property type="match status" value="1"/>
</dbReference>
<dbReference type="InterPro" id="IPR015424">
    <property type="entry name" value="PyrdxlP-dep_Trfase"/>
</dbReference>
<gene>
    <name evidence="5" type="ORF">AWB66_03919</name>
</gene>
<comment type="similarity">
    <text evidence="3 4">Belongs to the DegT/DnrJ/EryC1 family.</text>
</comment>
<dbReference type="GO" id="GO:0008483">
    <property type="term" value="F:transaminase activity"/>
    <property type="evidence" value="ECO:0007669"/>
    <property type="project" value="TreeGrafter"/>
</dbReference>
<comment type="cofactor">
    <cofactor evidence="1">
        <name>pyridoxal 5'-phosphate</name>
        <dbReference type="ChEBI" id="CHEBI:597326"/>
    </cofactor>
</comment>
<keyword evidence="6" id="KW-1185">Reference proteome</keyword>
<name>A0A158J8G0_9BURK</name>
<evidence type="ECO:0000256" key="2">
    <source>
        <dbReference type="ARBA" id="ARBA00022898"/>
    </source>
</evidence>
<dbReference type="GO" id="GO:0000271">
    <property type="term" value="P:polysaccharide biosynthetic process"/>
    <property type="evidence" value="ECO:0007669"/>
    <property type="project" value="TreeGrafter"/>
</dbReference>
<evidence type="ECO:0000313" key="6">
    <source>
        <dbReference type="Proteomes" id="UP000054717"/>
    </source>
</evidence>
<dbReference type="InterPro" id="IPR015422">
    <property type="entry name" value="PyrdxlP-dep_Trfase_small"/>
</dbReference>
<accession>A0A158J8G0</accession>
<proteinExistence type="inferred from homology"/>
<dbReference type="PANTHER" id="PTHR30244:SF34">
    <property type="entry name" value="DTDP-4-AMINO-4,6-DIDEOXYGALACTOSE TRANSAMINASE"/>
    <property type="match status" value="1"/>
</dbReference>
<dbReference type="PIRSF" id="PIRSF000390">
    <property type="entry name" value="PLP_StrS"/>
    <property type="match status" value="1"/>
</dbReference>
<dbReference type="Pfam" id="PF01041">
    <property type="entry name" value="DegT_DnrJ_EryC1"/>
    <property type="match status" value="1"/>
</dbReference>
<dbReference type="SUPFAM" id="SSF53383">
    <property type="entry name" value="PLP-dependent transferases"/>
    <property type="match status" value="1"/>
</dbReference>
<evidence type="ECO:0000313" key="5">
    <source>
        <dbReference type="EMBL" id="SAL64601.1"/>
    </source>
</evidence>
<dbReference type="RefSeq" id="WP_087631817.1">
    <property type="nucleotide sequence ID" value="NZ_FCNZ02000014.1"/>
</dbReference>
<dbReference type="PANTHER" id="PTHR30244">
    <property type="entry name" value="TRANSAMINASE"/>
    <property type="match status" value="1"/>
</dbReference>
<evidence type="ECO:0000256" key="1">
    <source>
        <dbReference type="ARBA" id="ARBA00001933"/>
    </source>
</evidence>
<evidence type="ECO:0000256" key="4">
    <source>
        <dbReference type="RuleBase" id="RU004508"/>
    </source>
</evidence>
<evidence type="ECO:0000256" key="3">
    <source>
        <dbReference type="ARBA" id="ARBA00037999"/>
    </source>
</evidence>
<dbReference type="Gene3D" id="3.90.1150.10">
    <property type="entry name" value="Aspartate Aminotransferase, domain 1"/>
    <property type="match status" value="1"/>
</dbReference>